<comment type="similarity">
    <text evidence="2">Belongs to the gluconeogenesis factor family.</text>
</comment>
<dbReference type="Proteomes" id="UP000230671">
    <property type="component" value="Unassembled WGS sequence"/>
</dbReference>
<dbReference type="GO" id="GO:0005737">
    <property type="term" value="C:cytoplasm"/>
    <property type="evidence" value="ECO:0007669"/>
    <property type="project" value="UniProtKB-SubCell"/>
</dbReference>
<comment type="function">
    <text evidence="2">Required for morphogenesis under gluconeogenic growth conditions.</text>
</comment>
<dbReference type="InterPro" id="IPR010119">
    <property type="entry name" value="Gluconeogen_factor"/>
</dbReference>
<dbReference type="NCBIfam" id="TIGR01826">
    <property type="entry name" value="CofD_related"/>
    <property type="match status" value="1"/>
</dbReference>
<dbReference type="Pfam" id="PF01933">
    <property type="entry name" value="CofD"/>
    <property type="match status" value="1"/>
</dbReference>
<organism evidence="3 4">
    <name type="scientific">Candidatus Berkelbacteria bacterium CG23_combo_of_CG06-09_8_20_14_all_41_73</name>
    <dbReference type="NCBI Taxonomy" id="1974519"/>
    <lineage>
        <taxon>Bacteria</taxon>
        <taxon>Candidatus Berkelbacteria</taxon>
    </lineage>
</organism>
<dbReference type="HAMAP" id="MF_00973">
    <property type="entry name" value="Gluconeogen_factor"/>
    <property type="match status" value="1"/>
</dbReference>
<dbReference type="AlphaFoldDB" id="A0A2H0B1I3"/>
<accession>A0A2H0B1I3</accession>
<gene>
    <name evidence="3" type="ORF">COX11_02300</name>
</gene>
<dbReference type="PANTHER" id="PTHR30135:SF3">
    <property type="entry name" value="GLUCONEOGENESIS FACTOR-RELATED"/>
    <property type="match status" value="1"/>
</dbReference>
<sequence length="362" mass="41101">MKHIVFQEVIIEAYIVRRQSMNLKQLLKKWWLSLKYDPTDPRYGRGEIKIVAIGGGTGISNLLRGLKKYSRDLTAIVAVSDAGKSSGVIRKVFKTLPPGDIRKCLAALSDDYQLLSEVFEYRFPKGSDFLSGHPLGNIWLAALIQKYNSFEKALVVSHEILNVAGKVYPSTMAIVQLSAIFEDGKRVTGEDKIPLVGRKIKRVFFNKLGIRAYKKSIEVIKNADLIVIGPGSLYTSIIPNLLLPEISKAVRNNHSAVRIFVANCSTERGETEEMDIPDHIRAIEIHAGKKLFDYVLVNNKILRRSKMTSKLGEINNITSQLNCYNNYEIVLRDLIDRRFPLYHDRDKLAKEIILLYNDIKRK</sequence>
<evidence type="ECO:0000313" key="3">
    <source>
        <dbReference type="EMBL" id="PIP50778.1"/>
    </source>
</evidence>
<dbReference type="Gene3D" id="3.40.50.10680">
    <property type="entry name" value="CofD-like domains"/>
    <property type="match status" value="1"/>
</dbReference>
<dbReference type="PANTHER" id="PTHR30135">
    <property type="entry name" value="UNCHARACTERIZED PROTEIN YVCK-RELATED"/>
    <property type="match status" value="1"/>
</dbReference>
<keyword evidence="1 2" id="KW-0963">Cytoplasm</keyword>
<dbReference type="InterPro" id="IPR002882">
    <property type="entry name" value="CofD"/>
</dbReference>
<evidence type="ECO:0000256" key="2">
    <source>
        <dbReference type="HAMAP-Rule" id="MF_00973"/>
    </source>
</evidence>
<dbReference type="GO" id="GO:0008360">
    <property type="term" value="P:regulation of cell shape"/>
    <property type="evidence" value="ECO:0007669"/>
    <property type="project" value="UniProtKB-UniRule"/>
</dbReference>
<proteinExistence type="inferred from homology"/>
<dbReference type="CDD" id="cd07187">
    <property type="entry name" value="YvcK_like"/>
    <property type="match status" value="1"/>
</dbReference>
<dbReference type="SUPFAM" id="SSF142338">
    <property type="entry name" value="CofD-like"/>
    <property type="match status" value="1"/>
</dbReference>
<comment type="subcellular location">
    <subcellularLocation>
        <location evidence="2">Cytoplasm</location>
    </subcellularLocation>
</comment>
<evidence type="ECO:0000256" key="1">
    <source>
        <dbReference type="ARBA" id="ARBA00022490"/>
    </source>
</evidence>
<reference evidence="3 4" key="1">
    <citation type="submission" date="2017-09" db="EMBL/GenBank/DDBJ databases">
        <title>Depth-based differentiation of microbial function through sediment-hosted aquifers and enrichment of novel symbionts in the deep terrestrial subsurface.</title>
        <authorList>
            <person name="Probst A.J."/>
            <person name="Ladd B."/>
            <person name="Jarett J.K."/>
            <person name="Geller-Mcgrath D.E."/>
            <person name="Sieber C.M."/>
            <person name="Emerson J.B."/>
            <person name="Anantharaman K."/>
            <person name="Thomas B.C."/>
            <person name="Malmstrom R."/>
            <person name="Stieglmeier M."/>
            <person name="Klingl A."/>
            <person name="Woyke T."/>
            <person name="Ryan C.M."/>
            <person name="Banfield J.F."/>
        </authorList>
    </citation>
    <scope>NUCLEOTIDE SEQUENCE [LARGE SCALE GENOMIC DNA]</scope>
    <source>
        <strain evidence="3">CG23_combo_of_CG06-09_8_20_14_all_41_73</strain>
    </source>
</reference>
<name>A0A2H0B1I3_9BACT</name>
<dbReference type="InterPro" id="IPR038136">
    <property type="entry name" value="CofD-like_dom_sf"/>
</dbReference>
<protein>
    <recommendedName>
        <fullName evidence="2">Putative gluconeogenesis factor</fullName>
    </recommendedName>
</protein>
<evidence type="ECO:0000313" key="4">
    <source>
        <dbReference type="Proteomes" id="UP000230671"/>
    </source>
</evidence>
<comment type="caution">
    <text evidence="3">The sequence shown here is derived from an EMBL/GenBank/DDBJ whole genome shotgun (WGS) entry which is preliminary data.</text>
</comment>
<dbReference type="EMBL" id="PCSO01000092">
    <property type="protein sequence ID" value="PIP50778.1"/>
    <property type="molecule type" value="Genomic_DNA"/>
</dbReference>
<dbReference type="GO" id="GO:0043743">
    <property type="term" value="F:LPPG:FO 2-phospho-L-lactate transferase activity"/>
    <property type="evidence" value="ECO:0007669"/>
    <property type="project" value="InterPro"/>
</dbReference>